<name>A0ABW2AQM5_9MICO</name>
<comment type="caution">
    <text evidence="1">The sequence shown here is derived from an EMBL/GenBank/DDBJ whole genome shotgun (WGS) entry which is preliminary data.</text>
</comment>
<sequence>MQSGADRIEAALEFVAHRDLQRCRRHQVVAQRVGAGLQRTGETIVQTSTVGGLSRRHEVADQGRYHVTRHE</sequence>
<keyword evidence="2" id="KW-1185">Reference proteome</keyword>
<proteinExistence type="predicted"/>
<protein>
    <submittedName>
        <fullName evidence="1">Uncharacterized protein</fullName>
    </submittedName>
</protein>
<reference evidence="2" key="1">
    <citation type="journal article" date="2019" name="Int. J. Syst. Evol. Microbiol.">
        <title>The Global Catalogue of Microorganisms (GCM) 10K type strain sequencing project: providing services to taxonomists for standard genome sequencing and annotation.</title>
        <authorList>
            <consortium name="The Broad Institute Genomics Platform"/>
            <consortium name="The Broad Institute Genome Sequencing Center for Infectious Disease"/>
            <person name="Wu L."/>
            <person name="Ma J."/>
        </authorList>
    </citation>
    <scope>NUCLEOTIDE SEQUENCE [LARGE SCALE GENOMIC DNA]</scope>
    <source>
        <strain evidence="2">NBRC 106593</strain>
    </source>
</reference>
<dbReference type="EMBL" id="JBHSWJ010000002">
    <property type="protein sequence ID" value="MFC6713372.1"/>
    <property type="molecule type" value="Genomic_DNA"/>
</dbReference>
<gene>
    <name evidence="1" type="ORF">ACFQBT_05755</name>
</gene>
<evidence type="ECO:0000313" key="1">
    <source>
        <dbReference type="EMBL" id="MFC6713372.1"/>
    </source>
</evidence>
<accession>A0ABW2AQM5</accession>
<dbReference type="RefSeq" id="WP_377821069.1">
    <property type="nucleotide sequence ID" value="NZ_JBHSWJ010000002.1"/>
</dbReference>
<organism evidence="1 2">
    <name type="scientific">Branchiibius cervicis</name>
    <dbReference type="NCBI Taxonomy" id="908252"/>
    <lineage>
        <taxon>Bacteria</taxon>
        <taxon>Bacillati</taxon>
        <taxon>Actinomycetota</taxon>
        <taxon>Actinomycetes</taxon>
        <taxon>Micrococcales</taxon>
        <taxon>Dermacoccaceae</taxon>
        <taxon>Branchiibius</taxon>
    </lineage>
</organism>
<dbReference type="Proteomes" id="UP001596356">
    <property type="component" value="Unassembled WGS sequence"/>
</dbReference>
<evidence type="ECO:0000313" key="2">
    <source>
        <dbReference type="Proteomes" id="UP001596356"/>
    </source>
</evidence>